<dbReference type="Gene3D" id="3.40.50.720">
    <property type="entry name" value="NAD(P)-binding Rossmann-like Domain"/>
    <property type="match status" value="1"/>
</dbReference>
<dbReference type="Proteomes" id="UP000677913">
    <property type="component" value="Unassembled WGS sequence"/>
</dbReference>
<keyword evidence="4" id="KW-1185">Reference proteome</keyword>
<sequence length="246" mass="26548">MPQPDEHGREDDSRDYSRDYSRDENSRNDDGRDVTVRGGSEHGGSEHDDPPEALRIFLAGATGVIGVRLLPLLLRAGHAVAAMTRSAAKADSLAAMGAQPVVCDVFDAEALREAVVAFRPDAVLHQLTDLPDKAEQVPEFAARNARIRTEGTRNLLAAAQEAGARHFLAQSIDWIPAGGGAVLEEHEQRVLKVGGVVVRYGQFYGPDTFYEHEVPSRPRIHVDAAARETVPLITAASGVFVLAEAQ</sequence>
<feature type="region of interest" description="Disordered" evidence="1">
    <location>
        <begin position="1"/>
        <end position="51"/>
    </location>
</feature>
<dbReference type="GO" id="GO:0004029">
    <property type="term" value="F:aldehyde dehydrogenase (NAD+) activity"/>
    <property type="evidence" value="ECO:0007669"/>
    <property type="project" value="TreeGrafter"/>
</dbReference>
<dbReference type="InterPro" id="IPR016040">
    <property type="entry name" value="NAD(P)-bd_dom"/>
</dbReference>
<dbReference type="EMBL" id="JAGSXH010000009">
    <property type="protein sequence ID" value="MBS2962256.1"/>
    <property type="molecule type" value="Genomic_DNA"/>
</dbReference>
<organism evidence="3 4">
    <name type="scientific">Actinocrinis puniceicyclus</name>
    <dbReference type="NCBI Taxonomy" id="977794"/>
    <lineage>
        <taxon>Bacteria</taxon>
        <taxon>Bacillati</taxon>
        <taxon>Actinomycetota</taxon>
        <taxon>Actinomycetes</taxon>
        <taxon>Catenulisporales</taxon>
        <taxon>Actinospicaceae</taxon>
        <taxon>Actinocrinis</taxon>
    </lineage>
</organism>
<evidence type="ECO:0000313" key="4">
    <source>
        <dbReference type="Proteomes" id="UP000677913"/>
    </source>
</evidence>
<dbReference type="InterPro" id="IPR051783">
    <property type="entry name" value="NAD(P)-dependent_oxidoreduct"/>
</dbReference>
<comment type="caution">
    <text evidence="3">The sequence shown here is derived from an EMBL/GenBank/DDBJ whole genome shotgun (WGS) entry which is preliminary data.</text>
</comment>
<dbReference type="RefSeq" id="WP_211464714.1">
    <property type="nucleotide sequence ID" value="NZ_JAGSXH010000009.1"/>
</dbReference>
<dbReference type="PANTHER" id="PTHR48079">
    <property type="entry name" value="PROTEIN YEEZ"/>
    <property type="match status" value="1"/>
</dbReference>
<dbReference type="Pfam" id="PF13460">
    <property type="entry name" value="NAD_binding_10"/>
    <property type="match status" value="1"/>
</dbReference>
<reference evidence="3" key="1">
    <citation type="submission" date="2021-04" db="EMBL/GenBank/DDBJ databases">
        <title>Genome based classification of Actinospica acidithermotolerans sp. nov., an actinobacterium isolated from an Indonesian hot spring.</title>
        <authorList>
            <person name="Kusuma A.B."/>
            <person name="Putra K.E."/>
            <person name="Nafisah S."/>
            <person name="Loh J."/>
            <person name="Nouioui I."/>
            <person name="Goodfellow M."/>
        </authorList>
    </citation>
    <scope>NUCLEOTIDE SEQUENCE</scope>
    <source>
        <strain evidence="3">DSM 45618</strain>
    </source>
</reference>
<evidence type="ECO:0000256" key="1">
    <source>
        <dbReference type="SAM" id="MobiDB-lite"/>
    </source>
</evidence>
<protein>
    <submittedName>
        <fullName evidence="3">NAD(P)H-binding protein</fullName>
    </submittedName>
</protein>
<name>A0A8J8BBN5_9ACTN</name>
<accession>A0A8J8BBN5</accession>
<feature type="domain" description="NAD(P)-binding" evidence="2">
    <location>
        <begin position="60"/>
        <end position="171"/>
    </location>
</feature>
<dbReference type="AlphaFoldDB" id="A0A8J8BBN5"/>
<dbReference type="SUPFAM" id="SSF51735">
    <property type="entry name" value="NAD(P)-binding Rossmann-fold domains"/>
    <property type="match status" value="1"/>
</dbReference>
<evidence type="ECO:0000313" key="3">
    <source>
        <dbReference type="EMBL" id="MBS2962256.1"/>
    </source>
</evidence>
<evidence type="ECO:0000259" key="2">
    <source>
        <dbReference type="Pfam" id="PF13460"/>
    </source>
</evidence>
<dbReference type="InterPro" id="IPR036291">
    <property type="entry name" value="NAD(P)-bd_dom_sf"/>
</dbReference>
<dbReference type="GO" id="GO:0005737">
    <property type="term" value="C:cytoplasm"/>
    <property type="evidence" value="ECO:0007669"/>
    <property type="project" value="TreeGrafter"/>
</dbReference>
<dbReference type="PANTHER" id="PTHR48079:SF6">
    <property type="entry name" value="NAD(P)-BINDING DOMAIN-CONTAINING PROTEIN-RELATED"/>
    <property type="match status" value="1"/>
</dbReference>
<proteinExistence type="predicted"/>
<gene>
    <name evidence="3" type="ORF">KGA66_04310</name>
</gene>